<evidence type="ECO:0000313" key="4">
    <source>
        <dbReference type="Proteomes" id="UP000325307"/>
    </source>
</evidence>
<dbReference type="InterPro" id="IPR011989">
    <property type="entry name" value="ARM-like"/>
</dbReference>
<dbReference type="Gene3D" id="1.25.10.10">
    <property type="entry name" value="Leucine-rich Repeat Variant"/>
    <property type="match status" value="2"/>
</dbReference>
<dbReference type="PANTHER" id="PTHR12697:SF38">
    <property type="entry name" value="PBS LYASE HEAT DOMAIN PROTEIN REPEAT-CONTAINING PROTEIN"/>
    <property type="match status" value="1"/>
</dbReference>
<dbReference type="AlphaFoldDB" id="A0A5A7NU04"/>
<keyword evidence="2" id="KW-0812">Transmembrane</keyword>
<dbReference type="SMART" id="SM00567">
    <property type="entry name" value="EZ_HEAT"/>
    <property type="match status" value="4"/>
</dbReference>
<dbReference type="InterPro" id="IPR016024">
    <property type="entry name" value="ARM-type_fold"/>
</dbReference>
<dbReference type="SUPFAM" id="SSF48371">
    <property type="entry name" value="ARM repeat"/>
    <property type="match status" value="1"/>
</dbReference>
<dbReference type="RefSeq" id="WP_149956911.1">
    <property type="nucleotide sequence ID" value="NZ_BKDJ01000008.1"/>
</dbReference>
<feature type="region of interest" description="Disordered" evidence="1">
    <location>
        <begin position="334"/>
        <end position="356"/>
    </location>
</feature>
<dbReference type="InterPro" id="IPR004155">
    <property type="entry name" value="PBS_lyase_HEAT"/>
</dbReference>
<feature type="transmembrane region" description="Helical" evidence="2">
    <location>
        <begin position="6"/>
        <end position="30"/>
    </location>
</feature>
<sequence>MLYDVLISVLLAEIGILGAGLGFIFGHAALRQVRAARLRPDMRVSMDILARVLAGSPDPPPLPRLPLDKAIEAVAAATRSVDDAGRARLAQLPAYVALTERSVRWCTSPRWPRRLKGVRLLVILGAGHTTVPLLLEDPRPEVRSAAAVWAVNHPSPQVTTRLVQMLGDEALACRLTAQDALIRMGRHAVPAIIGHLSEAVPAALATALLVASRVRDSALAGPALEHRNHSDPAVRAAVAQVLASGGGTDGVEGLEGFLADPAAAVRTAAAAGLGALGHWPSSPLLADRLGDPAWEVRRAAGLALDRLGGPGQLYLQRALHSPDRFARDMAQQVLDRAGPGRGRPTPAAFAMKRQEE</sequence>
<dbReference type="Proteomes" id="UP000325307">
    <property type="component" value="Unassembled WGS sequence"/>
</dbReference>
<dbReference type="Pfam" id="PF13646">
    <property type="entry name" value="HEAT_2"/>
    <property type="match status" value="1"/>
</dbReference>
<accession>A0A5A7NU04</accession>
<keyword evidence="4" id="KW-1185">Reference proteome</keyword>
<proteinExistence type="predicted"/>
<keyword evidence="2" id="KW-0472">Membrane</keyword>
<evidence type="ECO:0000256" key="1">
    <source>
        <dbReference type="SAM" id="MobiDB-lite"/>
    </source>
</evidence>
<dbReference type="EMBL" id="BKDJ01000008">
    <property type="protein sequence ID" value="GER23317.1"/>
    <property type="molecule type" value="Genomic_DNA"/>
</dbReference>
<keyword evidence="2" id="KW-1133">Transmembrane helix</keyword>
<gene>
    <name evidence="3" type="ORF">NCCP1664_18130</name>
</gene>
<evidence type="ECO:0008006" key="5">
    <source>
        <dbReference type="Google" id="ProtNLM"/>
    </source>
</evidence>
<organism evidence="3 4">
    <name type="scientific">Zafaria cholistanensis</name>
    <dbReference type="NCBI Taxonomy" id="1682741"/>
    <lineage>
        <taxon>Bacteria</taxon>
        <taxon>Bacillati</taxon>
        <taxon>Actinomycetota</taxon>
        <taxon>Actinomycetes</taxon>
        <taxon>Micrococcales</taxon>
        <taxon>Micrococcaceae</taxon>
        <taxon>Zafaria</taxon>
    </lineage>
</organism>
<dbReference type="OrthoDB" id="3884680at2"/>
<comment type="caution">
    <text evidence="3">The sequence shown here is derived from an EMBL/GenBank/DDBJ whole genome shotgun (WGS) entry which is preliminary data.</text>
</comment>
<evidence type="ECO:0000313" key="3">
    <source>
        <dbReference type="EMBL" id="GER23317.1"/>
    </source>
</evidence>
<dbReference type="GO" id="GO:0016491">
    <property type="term" value="F:oxidoreductase activity"/>
    <property type="evidence" value="ECO:0007669"/>
    <property type="project" value="TreeGrafter"/>
</dbReference>
<evidence type="ECO:0000256" key="2">
    <source>
        <dbReference type="SAM" id="Phobius"/>
    </source>
</evidence>
<name>A0A5A7NU04_9MICC</name>
<protein>
    <recommendedName>
        <fullName evidence="5">HEAT repeat domain-containing protein</fullName>
    </recommendedName>
</protein>
<reference evidence="3 4" key="1">
    <citation type="submission" date="2019-09" db="EMBL/GenBank/DDBJ databases">
        <title>Arthrobacter zafarii sp. nov., a moderately thermotolerant and halotolerant actinobacterium isolated from Cholistan desert soil of Pakistan.</title>
        <authorList>
            <person name="Amin A."/>
            <person name="Ahmed I."/>
            <person name="Khalid N."/>
            <person name="Schumann P."/>
            <person name="Busse H.J."/>
            <person name="Khan I.U."/>
            <person name="Li S."/>
            <person name="Li W.J."/>
        </authorList>
    </citation>
    <scope>NUCLEOTIDE SEQUENCE [LARGE SCALE GENOMIC DNA]</scope>
    <source>
        <strain evidence="3 4">NCCP-1664</strain>
    </source>
</reference>
<dbReference type="PANTHER" id="PTHR12697">
    <property type="entry name" value="PBS LYASE HEAT-LIKE PROTEIN"/>
    <property type="match status" value="1"/>
</dbReference>